<gene>
    <name evidence="2" type="ordered locus">KVU_2025</name>
</gene>
<sequence>MASFIFLHVYKVIYNSDGSVEAERSSISWGANATWSNGESGDLFEVGDILSLDFFAQYSDLLRYEGAAGPYVLASVVTMLPLAPPGLFAPGDFVIISNATQAELDALDVSTLDFQPVAFDTTTGLAVAAPCFTAGTLIETPNGPKRIEDLVAGDLVVTRDNGPQILRWVGESLVSAAALAARPKLRPIRISAGALGTGLPTQDLLVSPQHRVLVQSKIAARMFDQDEVLVPAVKLTALPGIFIEPESQDVRYFHMLFDRHEIVISNGALTESLHTGPIALRSLPHAARIEIFTLFPDLAQIGAARELARPVPKGSEIASLLGRHAKNDKPLQQVS</sequence>
<dbReference type="AlphaFoldDB" id="F9Y4Y0"/>
<reference evidence="2 3" key="1">
    <citation type="journal article" date="2011" name="J. Bacteriol.">
        <title>Complete genome sequence of the industrial strain Ketogulonicigenium vulgare WSH-001.</title>
        <authorList>
            <person name="Liu L."/>
            <person name="Li Y."/>
            <person name="Zhang J."/>
            <person name="Zhou Z."/>
            <person name="Liu J."/>
            <person name="Li X."/>
            <person name="Zhou J."/>
            <person name="Du G."/>
            <person name="Wang L."/>
            <person name="Chen J."/>
        </authorList>
    </citation>
    <scope>NUCLEOTIDE SEQUENCE [LARGE SCALE GENOMIC DNA]</scope>
    <source>
        <strain evidence="2 3">WSH-001</strain>
    </source>
</reference>
<evidence type="ECO:0000313" key="2">
    <source>
        <dbReference type="EMBL" id="AEM41864.1"/>
    </source>
</evidence>
<dbReference type="HOGENOM" id="CLU_071538_0_0_5"/>
<evidence type="ECO:0000313" key="3">
    <source>
        <dbReference type="Proteomes" id="UP000000692"/>
    </source>
</evidence>
<dbReference type="SUPFAM" id="SSF51294">
    <property type="entry name" value="Hedgehog/intein (Hint) domain"/>
    <property type="match status" value="1"/>
</dbReference>
<dbReference type="Pfam" id="PF13403">
    <property type="entry name" value="Hint_2"/>
    <property type="match status" value="1"/>
</dbReference>
<dbReference type="EMBL" id="CP002018">
    <property type="protein sequence ID" value="AEM41864.1"/>
    <property type="molecule type" value="Genomic_DNA"/>
</dbReference>
<dbReference type="Proteomes" id="UP000000692">
    <property type="component" value="Chromosome"/>
</dbReference>
<dbReference type="InterPro" id="IPR028992">
    <property type="entry name" value="Hedgehog/Intein_dom"/>
</dbReference>
<name>F9Y4Y0_KETVW</name>
<protein>
    <submittedName>
        <fullName evidence="2">Type I secretion target repeat protein</fullName>
    </submittedName>
</protein>
<proteinExistence type="predicted"/>
<dbReference type="OrthoDB" id="6305173at2"/>
<accession>F9Y4Y0</accession>
<dbReference type="InterPro" id="IPR036844">
    <property type="entry name" value="Hint_dom_sf"/>
</dbReference>
<evidence type="ECO:0000259" key="1">
    <source>
        <dbReference type="Pfam" id="PF13403"/>
    </source>
</evidence>
<dbReference type="RefSeq" id="WP_013385238.1">
    <property type="nucleotide sequence ID" value="NC_017384.1"/>
</dbReference>
<organism evidence="2 3">
    <name type="scientific">Ketogulonicigenium vulgare (strain WSH-001)</name>
    <dbReference type="NCBI Taxonomy" id="759362"/>
    <lineage>
        <taxon>Bacteria</taxon>
        <taxon>Pseudomonadati</taxon>
        <taxon>Pseudomonadota</taxon>
        <taxon>Alphaproteobacteria</taxon>
        <taxon>Rhodobacterales</taxon>
        <taxon>Roseobacteraceae</taxon>
        <taxon>Ketogulonicigenium</taxon>
    </lineage>
</organism>
<keyword evidence="3" id="KW-1185">Reference proteome</keyword>
<feature type="domain" description="Hedgehog/Intein (Hint)" evidence="1">
    <location>
        <begin position="130"/>
        <end position="276"/>
    </location>
</feature>
<dbReference type="KEGG" id="kvl:KVU_2025"/>
<dbReference type="Gene3D" id="2.170.16.10">
    <property type="entry name" value="Hedgehog/Intein (Hint) domain"/>
    <property type="match status" value="1"/>
</dbReference>
<dbReference type="eggNOG" id="COG2931">
    <property type="taxonomic scope" value="Bacteria"/>
</dbReference>